<dbReference type="InterPro" id="IPR002901">
    <property type="entry name" value="MGlyc_endo_b_GlcNAc-like_dom"/>
</dbReference>
<evidence type="ECO:0000256" key="5">
    <source>
        <dbReference type="ARBA" id="ARBA00013433"/>
    </source>
</evidence>
<dbReference type="GO" id="GO:0071973">
    <property type="term" value="P:bacterial-type flagellum-dependent cell motility"/>
    <property type="evidence" value="ECO:0007669"/>
    <property type="project" value="TreeGrafter"/>
</dbReference>
<keyword evidence="6" id="KW-0574">Periplasm</keyword>
<evidence type="ECO:0000256" key="8">
    <source>
        <dbReference type="ARBA" id="ARBA00022801"/>
    </source>
</evidence>
<protein>
    <recommendedName>
        <fullName evidence="5">Peptidoglycan hydrolase FlgJ</fullName>
    </recommendedName>
    <alternativeName>
        <fullName evidence="11">Muramidase FlgJ</fullName>
    </alternativeName>
</protein>
<dbReference type="Proteomes" id="UP000281112">
    <property type="component" value="Unassembled WGS sequence"/>
</dbReference>
<dbReference type="Pfam" id="PF01832">
    <property type="entry name" value="Glucosaminidase"/>
    <property type="match status" value="1"/>
</dbReference>
<dbReference type="SMART" id="SM00047">
    <property type="entry name" value="LYZ2"/>
    <property type="match status" value="1"/>
</dbReference>
<keyword evidence="9" id="KW-0326">Glycosidase</keyword>
<comment type="subcellular location">
    <subcellularLocation>
        <location evidence="2">Periplasm</location>
    </subcellularLocation>
</comment>
<comment type="function">
    <text evidence="1">Flagellum-specific muramidase which hydrolyzes the peptidoglycan layer to assemble the rod structure in the periplasmic space.</text>
</comment>
<dbReference type="PANTHER" id="PTHR33308">
    <property type="entry name" value="PEPTIDOGLYCAN HYDROLASE FLGJ"/>
    <property type="match status" value="1"/>
</dbReference>
<gene>
    <name evidence="13" type="primary">flgJ</name>
    <name evidence="13" type="ORF">EES38_05185</name>
</gene>
<dbReference type="NCBIfam" id="TIGR02541">
    <property type="entry name" value="flagell_FlgJ"/>
    <property type="match status" value="1"/>
</dbReference>
<evidence type="ECO:0000256" key="3">
    <source>
        <dbReference type="ARBA" id="ARBA00006880"/>
    </source>
</evidence>
<dbReference type="Pfam" id="PF10135">
    <property type="entry name" value="Rod-binding"/>
    <property type="match status" value="1"/>
</dbReference>
<dbReference type="AlphaFoldDB" id="A0A3N9TIR7"/>
<comment type="caution">
    <text evidence="13">The sequence shown here is derived from an EMBL/GenBank/DDBJ whole genome shotgun (WGS) entry which is preliminary data.</text>
</comment>
<keyword evidence="13" id="KW-0969">Cilium</keyword>
<dbReference type="GO" id="GO:0042597">
    <property type="term" value="C:periplasmic space"/>
    <property type="evidence" value="ECO:0007669"/>
    <property type="project" value="UniProtKB-SubCell"/>
</dbReference>
<evidence type="ECO:0000256" key="1">
    <source>
        <dbReference type="ARBA" id="ARBA00002954"/>
    </source>
</evidence>
<dbReference type="GO" id="GO:0071555">
    <property type="term" value="P:cell wall organization"/>
    <property type="evidence" value="ECO:0007669"/>
    <property type="project" value="UniProtKB-KW"/>
</dbReference>
<dbReference type="RefSeq" id="WP_124936122.1">
    <property type="nucleotide sequence ID" value="NZ_RJVQ01000002.1"/>
</dbReference>
<feature type="domain" description="Mannosyl-glycoprotein endo-beta-N-acetylglucosamidase-like" evidence="12">
    <location>
        <begin position="154"/>
        <end position="310"/>
    </location>
</feature>
<dbReference type="GO" id="GO:0016798">
    <property type="term" value="F:hydrolase activity, acting on glycosyl bonds"/>
    <property type="evidence" value="ECO:0007669"/>
    <property type="project" value="UniProtKB-KW"/>
</dbReference>
<dbReference type="GO" id="GO:0004040">
    <property type="term" value="F:amidase activity"/>
    <property type="evidence" value="ECO:0007669"/>
    <property type="project" value="InterPro"/>
</dbReference>
<evidence type="ECO:0000256" key="11">
    <source>
        <dbReference type="ARBA" id="ARBA00030835"/>
    </source>
</evidence>
<evidence type="ECO:0000313" key="14">
    <source>
        <dbReference type="Proteomes" id="UP000281112"/>
    </source>
</evidence>
<name>A0A3N9TIR7_9VIBR</name>
<evidence type="ECO:0000256" key="9">
    <source>
        <dbReference type="ARBA" id="ARBA00023295"/>
    </source>
</evidence>
<dbReference type="EMBL" id="RJVQ01000002">
    <property type="protein sequence ID" value="RQW64000.1"/>
    <property type="molecule type" value="Genomic_DNA"/>
</dbReference>
<keyword evidence="8 13" id="KW-0378">Hydrolase</keyword>
<evidence type="ECO:0000256" key="6">
    <source>
        <dbReference type="ARBA" id="ARBA00022764"/>
    </source>
</evidence>
<dbReference type="PRINTS" id="PR01002">
    <property type="entry name" value="FLGFLGJ"/>
</dbReference>
<dbReference type="OrthoDB" id="289937at2"/>
<evidence type="ECO:0000256" key="7">
    <source>
        <dbReference type="ARBA" id="ARBA00022795"/>
    </source>
</evidence>
<evidence type="ECO:0000256" key="10">
    <source>
        <dbReference type="ARBA" id="ARBA00023316"/>
    </source>
</evidence>
<dbReference type="SUPFAM" id="SSF53955">
    <property type="entry name" value="Lysozyme-like"/>
    <property type="match status" value="1"/>
</dbReference>
<reference evidence="13 14" key="1">
    <citation type="submission" date="2018-11" db="EMBL/GenBank/DDBJ databases">
        <title>Vibrio LJC006 sp. nov., isolated from seawater during the bloom of the enteromorpha.</title>
        <authorList>
            <person name="Liang J."/>
        </authorList>
    </citation>
    <scope>NUCLEOTIDE SEQUENCE [LARGE SCALE GENOMIC DNA]</scope>
    <source>
        <strain evidence="13 14">LJC006</strain>
    </source>
</reference>
<sequence>MADSVNDIGFTQDLSQLDRLRQAAVNGDKSSEKHALESAAKQFESIFTNMLFKSMRDANSEFKSDLFDSQTEDFYRKMLDEQRASELSKSGSLGLADMIVKQLSAGIQGTDSASVTGDDGLQKALARIRQAKEAAANPSNMIPAEASSAIRQSSDASFNGPQDFVNKLKPYADRAAKALGVDPSLLLAQAALETGWGDNVIKNSLGSSNNLFNIKADKSWAGNKVATQTLEYEGATPVLEQASFRAYNNFQDSFNDYVRFLNSNPRYANALHNSKDSNDFIRGIHDAGYATDPDYADKVLRVKNQIEQMNPSL</sequence>
<evidence type="ECO:0000259" key="12">
    <source>
        <dbReference type="SMART" id="SM00047"/>
    </source>
</evidence>
<dbReference type="Gene3D" id="1.10.530.10">
    <property type="match status" value="1"/>
</dbReference>
<keyword evidence="7" id="KW-1005">Bacterial flagellum biogenesis</keyword>
<keyword evidence="13" id="KW-0966">Cell projection</keyword>
<dbReference type="InterPro" id="IPR013377">
    <property type="entry name" value="FlgJ"/>
</dbReference>
<proteinExistence type="inferred from homology"/>
<organism evidence="13 14">
    <name type="scientific">Vibrio viridaestus</name>
    <dbReference type="NCBI Taxonomy" id="2487322"/>
    <lineage>
        <taxon>Bacteria</taxon>
        <taxon>Pseudomonadati</taxon>
        <taxon>Pseudomonadota</taxon>
        <taxon>Gammaproteobacteria</taxon>
        <taxon>Vibrionales</taxon>
        <taxon>Vibrionaceae</taxon>
        <taxon>Vibrio</taxon>
    </lineage>
</organism>
<dbReference type="PANTHER" id="PTHR33308:SF9">
    <property type="entry name" value="PEPTIDOGLYCAN HYDROLASE FLGJ"/>
    <property type="match status" value="1"/>
</dbReference>
<dbReference type="InterPro" id="IPR023346">
    <property type="entry name" value="Lysozyme-like_dom_sf"/>
</dbReference>
<keyword evidence="13" id="KW-0282">Flagellum</keyword>
<keyword evidence="14" id="KW-1185">Reference proteome</keyword>
<dbReference type="InterPro" id="IPR051056">
    <property type="entry name" value="Glycosyl_Hydrolase_73"/>
</dbReference>
<accession>A0A3N9TIR7</accession>
<comment type="similarity">
    <text evidence="4">In the C-terminal section; belongs to the glycosyl hydrolase 73 family.</text>
</comment>
<dbReference type="GO" id="GO:0044780">
    <property type="term" value="P:bacterial-type flagellum assembly"/>
    <property type="evidence" value="ECO:0007669"/>
    <property type="project" value="InterPro"/>
</dbReference>
<dbReference type="Gene3D" id="2.10.70.40">
    <property type="entry name" value="peptidoglycan hydrolase"/>
    <property type="match status" value="1"/>
</dbReference>
<comment type="similarity">
    <text evidence="3">In the N-terminal section; belongs to the FlgJ family.</text>
</comment>
<keyword evidence="10" id="KW-0961">Cell wall biogenesis/degradation</keyword>
<evidence type="ECO:0000313" key="13">
    <source>
        <dbReference type="EMBL" id="RQW64000.1"/>
    </source>
</evidence>
<dbReference type="InterPro" id="IPR019301">
    <property type="entry name" value="Flagellar_prot_FlgJ_N"/>
</dbReference>
<evidence type="ECO:0000256" key="4">
    <source>
        <dbReference type="ARBA" id="ARBA00007974"/>
    </source>
</evidence>
<evidence type="ECO:0000256" key="2">
    <source>
        <dbReference type="ARBA" id="ARBA00004418"/>
    </source>
</evidence>